<evidence type="ECO:0000256" key="2">
    <source>
        <dbReference type="ARBA" id="ARBA00005383"/>
    </source>
</evidence>
<feature type="region of interest" description="Disordered" evidence="9">
    <location>
        <begin position="858"/>
        <end position="897"/>
    </location>
</feature>
<dbReference type="GO" id="GO:0008270">
    <property type="term" value="F:zinc ion binding"/>
    <property type="evidence" value="ECO:0007669"/>
    <property type="project" value="UniProtKB-KW"/>
</dbReference>
<dbReference type="Gene3D" id="3.30.40.10">
    <property type="entry name" value="Zinc/RING finger domain, C3HC4 (zinc finger)"/>
    <property type="match status" value="1"/>
</dbReference>
<keyword evidence="7" id="KW-0862">Zinc</keyword>
<feature type="compositionally biased region" description="Polar residues" evidence="9">
    <location>
        <begin position="583"/>
        <end position="608"/>
    </location>
</feature>
<feature type="region of interest" description="Disordered" evidence="9">
    <location>
        <begin position="559"/>
        <end position="637"/>
    </location>
</feature>
<comment type="pathway">
    <text evidence="1">Protein modification; protein sumoylation.</text>
</comment>
<keyword evidence="13" id="KW-1185">Reference proteome</keyword>
<dbReference type="InterPro" id="IPR013083">
    <property type="entry name" value="Znf_RING/FYVE/PHD"/>
</dbReference>
<proteinExistence type="inferred from homology"/>
<dbReference type="InterPro" id="IPR038654">
    <property type="entry name" value="PINIT_sf"/>
</dbReference>
<dbReference type="PANTHER" id="PTHR10782:SF94">
    <property type="entry name" value="SUPPRESSOR OF VARIEGATION 2-10, ISOFORM I"/>
    <property type="match status" value="1"/>
</dbReference>
<feature type="compositionally biased region" description="Polar residues" evidence="9">
    <location>
        <begin position="441"/>
        <end position="454"/>
    </location>
</feature>
<dbReference type="PANTHER" id="PTHR10782">
    <property type="entry name" value="ZINC FINGER MIZ DOMAIN-CONTAINING PROTEIN"/>
    <property type="match status" value="1"/>
</dbReference>
<evidence type="ECO:0000256" key="4">
    <source>
        <dbReference type="ARBA" id="ARBA00022723"/>
    </source>
</evidence>
<keyword evidence="6" id="KW-0833">Ubl conjugation pathway</keyword>
<dbReference type="GO" id="GO:0016925">
    <property type="term" value="P:protein sumoylation"/>
    <property type="evidence" value="ECO:0007669"/>
    <property type="project" value="UniProtKB-UniPathway"/>
</dbReference>
<feature type="compositionally biased region" description="Polar residues" evidence="9">
    <location>
        <begin position="564"/>
        <end position="573"/>
    </location>
</feature>
<evidence type="ECO:0000256" key="6">
    <source>
        <dbReference type="ARBA" id="ARBA00022786"/>
    </source>
</evidence>
<dbReference type="EMBL" id="LUCH01017297">
    <property type="protein sequence ID" value="KAF5395118.1"/>
    <property type="molecule type" value="Genomic_DNA"/>
</dbReference>
<gene>
    <name evidence="12" type="ORF">PHET_07535</name>
</gene>
<dbReference type="PROSITE" id="PS51044">
    <property type="entry name" value="ZF_SP_RING"/>
    <property type="match status" value="1"/>
</dbReference>
<dbReference type="GO" id="GO:0006357">
    <property type="term" value="P:regulation of transcription by RNA polymerase II"/>
    <property type="evidence" value="ECO:0007669"/>
    <property type="project" value="TreeGrafter"/>
</dbReference>
<keyword evidence="5 8" id="KW-0863">Zinc-finger</keyword>
<dbReference type="InterPro" id="IPR023321">
    <property type="entry name" value="PINIT"/>
</dbReference>
<dbReference type="GO" id="GO:0061665">
    <property type="term" value="F:SUMO ligase activity"/>
    <property type="evidence" value="ECO:0007669"/>
    <property type="project" value="TreeGrafter"/>
</dbReference>
<protein>
    <submittedName>
        <fullName evidence="12">Uncharacterized protein</fullName>
    </submittedName>
</protein>
<feature type="compositionally biased region" description="Low complexity" evidence="9">
    <location>
        <begin position="858"/>
        <end position="870"/>
    </location>
</feature>
<dbReference type="CDD" id="cd16650">
    <property type="entry name" value="SP-RING_PIAS-like"/>
    <property type="match status" value="1"/>
</dbReference>
<dbReference type="Gene3D" id="2.60.120.780">
    <property type="entry name" value="PINIT domain"/>
    <property type="match status" value="1"/>
</dbReference>
<dbReference type="GO" id="GO:0003712">
    <property type="term" value="F:transcription coregulator activity"/>
    <property type="evidence" value="ECO:0007669"/>
    <property type="project" value="TreeGrafter"/>
</dbReference>
<dbReference type="UniPathway" id="UPA00886"/>
<evidence type="ECO:0000256" key="7">
    <source>
        <dbReference type="ARBA" id="ARBA00022833"/>
    </source>
</evidence>
<evidence type="ECO:0000256" key="1">
    <source>
        <dbReference type="ARBA" id="ARBA00004718"/>
    </source>
</evidence>
<reference evidence="12" key="1">
    <citation type="submission" date="2019-05" db="EMBL/GenBank/DDBJ databases">
        <title>Annotation for the trematode Paragonimus heterotremus.</title>
        <authorList>
            <person name="Choi Y.-J."/>
        </authorList>
    </citation>
    <scope>NUCLEOTIDE SEQUENCE</scope>
    <source>
        <strain evidence="12">LC</strain>
    </source>
</reference>
<dbReference type="PROSITE" id="PS51466">
    <property type="entry name" value="PINIT"/>
    <property type="match status" value="1"/>
</dbReference>
<feature type="compositionally biased region" description="Low complexity" evidence="9">
    <location>
        <begin position="612"/>
        <end position="636"/>
    </location>
</feature>
<evidence type="ECO:0000313" key="12">
    <source>
        <dbReference type="EMBL" id="KAF5395118.1"/>
    </source>
</evidence>
<comment type="similarity">
    <text evidence="2">Belongs to the PIAS family.</text>
</comment>
<accession>A0A8J4SFG3</accession>
<feature type="region of interest" description="Disordered" evidence="9">
    <location>
        <begin position="918"/>
        <end position="951"/>
    </location>
</feature>
<dbReference type="Proteomes" id="UP000748531">
    <property type="component" value="Unassembled WGS sequence"/>
</dbReference>
<dbReference type="AlphaFoldDB" id="A0A8J4SFG3"/>
<evidence type="ECO:0000256" key="3">
    <source>
        <dbReference type="ARBA" id="ARBA00022679"/>
    </source>
</evidence>
<evidence type="ECO:0000313" key="13">
    <source>
        <dbReference type="Proteomes" id="UP000748531"/>
    </source>
</evidence>
<evidence type="ECO:0000259" key="10">
    <source>
        <dbReference type="PROSITE" id="PS51044"/>
    </source>
</evidence>
<name>A0A8J4SFG3_9TREM</name>
<feature type="region of interest" description="Disordered" evidence="9">
    <location>
        <begin position="441"/>
        <end position="465"/>
    </location>
</feature>
<evidence type="ECO:0000256" key="9">
    <source>
        <dbReference type="SAM" id="MobiDB-lite"/>
    </source>
</evidence>
<comment type="caution">
    <text evidence="12">The sequence shown here is derived from an EMBL/GenBank/DDBJ whole genome shotgun (WGS) entry which is preliminary data.</text>
</comment>
<feature type="region of interest" description="Disordered" evidence="9">
    <location>
        <begin position="808"/>
        <end position="831"/>
    </location>
</feature>
<evidence type="ECO:0000259" key="11">
    <source>
        <dbReference type="PROSITE" id="PS51466"/>
    </source>
</evidence>
<feature type="compositionally biased region" description="Polar residues" evidence="9">
    <location>
        <begin position="815"/>
        <end position="828"/>
    </location>
</feature>
<sequence length="1099" mass="120455">MRHDLDYSELRSYIQRCKRWELDKLIKLTNLPRGGLKPELQQRLISYLGQDPSPRFLALLNDFRLGLQNVGGSSSKQGSNHIPSYFPVTNSVQSLNDPGFQISRSEPDTDDVNSLCSAGSSLYNPHSNPNLICANRQRLKQTSGSVSSKVTSSLPDTEVSAATARCIGTEGVSPSRGATNGEIQNKGSTYFLSSAPTGPVITLAGVDGCLRLPASIPGFRFRESPFFKEIDVLQFPQVLTPSRIVFATGRRSYDRSVVLRFTSDQAETITYHCRRLPDERMDFGVQIIMRFARLDPSFCQRLTAAFGLTTNRSSRLQPTHPELHPLPLSDDSLPVHLAIHVNGHPIQLPPLLPSNRPGLDGRRNPRPINITPFLLVSPAMHNYIKITWTHDYSSFVYSLVGIYLMHKRSPQHLCQLLQSVAFKPSDQMKLELIRKLGPCSRESTSAQPYTVSAMTDNQTEDDDDDNDLVMPNTLPVQLLCPLSKCRIEVPVRGRACRHVQCYDATTYLIINERKPSWNCPVCDKKTYYEDLLIDGFFLDVLNSPTTQELDEVVFHDDGSWSAAEPTTSQNNSDPGADEAGSNPYESRQTSRLNSPVTLQRTPILTSEPDSLGSSSTPTTTGCPSFVPSPAGSGASSNPCALSTFMPNSPTRISYVTASNSGASASECSLVSFAVRNCDRTMKSCNNSNGRFVHHQLTSHNPVAEKDRSLDGVNTTIDLTFSDEEGDKRPSHVSSVNVEQSATIVLSDEDSIVDNSPRIQYPIGRSPVSSPKVTTFKCGSSPAHSCPSLVNEPAASISSFTQNCEKVDASPILSPRPNSDNPSSVQSNPNPMPTSCFVSPAKSCGASCTTSISALSSTDAVRSTSVASASRPARKRANPTPASVKNGGDEFRVCSDQPDVRTTSTAQIDTTATLPSTCATTKYGRHEPPVRPFSAQDEQPSQSGNSHNRTLNYPVNFDYPTKLLPPEMSFFNTQSSYEYQAPEFYPFSTNQNGQVHFGGHLNATEQIINPSGAPGRRSYYDLRASDALAYPGDRGSQRMTRPGSFTNHYLPPAQSVRYNDPLYCGSGAFDPWVFENPSRFPGSNQFDASYTRGPRRAYYP</sequence>
<feature type="domain" description="PINIT" evidence="11">
    <location>
        <begin position="192"/>
        <end position="408"/>
    </location>
</feature>
<evidence type="ECO:0000256" key="5">
    <source>
        <dbReference type="ARBA" id="ARBA00022771"/>
    </source>
</evidence>
<dbReference type="GO" id="GO:0000785">
    <property type="term" value="C:chromatin"/>
    <property type="evidence" value="ECO:0007669"/>
    <property type="project" value="TreeGrafter"/>
</dbReference>
<feature type="compositionally biased region" description="Polar residues" evidence="9">
    <location>
        <begin position="935"/>
        <end position="951"/>
    </location>
</feature>
<keyword evidence="3" id="KW-0808">Transferase</keyword>
<dbReference type="OrthoDB" id="10263264at2759"/>
<feature type="domain" description="SP-RING-type" evidence="10">
    <location>
        <begin position="464"/>
        <end position="546"/>
    </location>
</feature>
<evidence type="ECO:0000256" key="8">
    <source>
        <dbReference type="PROSITE-ProRule" id="PRU00452"/>
    </source>
</evidence>
<keyword evidence="4" id="KW-0479">Metal-binding</keyword>
<organism evidence="12 13">
    <name type="scientific">Paragonimus heterotremus</name>
    <dbReference type="NCBI Taxonomy" id="100268"/>
    <lineage>
        <taxon>Eukaryota</taxon>
        <taxon>Metazoa</taxon>
        <taxon>Spiralia</taxon>
        <taxon>Lophotrochozoa</taxon>
        <taxon>Platyhelminthes</taxon>
        <taxon>Trematoda</taxon>
        <taxon>Digenea</taxon>
        <taxon>Plagiorchiida</taxon>
        <taxon>Troglotremata</taxon>
        <taxon>Troglotrematidae</taxon>
        <taxon>Paragonimus</taxon>
    </lineage>
</organism>
<dbReference type="InterPro" id="IPR004181">
    <property type="entry name" value="Znf_MIZ"/>
</dbReference>
<dbReference type="Pfam" id="PF14324">
    <property type="entry name" value="PINIT"/>
    <property type="match status" value="1"/>
</dbReference>
<dbReference type="Pfam" id="PF02891">
    <property type="entry name" value="zf-MIZ"/>
    <property type="match status" value="1"/>
</dbReference>